<dbReference type="GeneID" id="80536297"/>
<name>A0A5Q0TW14_9MONO</name>
<dbReference type="RefSeq" id="YP_010798198.1">
    <property type="nucleotide sequence ID" value="NC_076357.1"/>
</dbReference>
<accession>A0A5Q0TW14</accession>
<organism evidence="3 4">
    <name type="scientific">Gysinge virus</name>
    <dbReference type="NCBI Taxonomy" id="2651942"/>
    <lineage>
        <taxon>Viruses</taxon>
        <taxon>Riboviria</taxon>
        <taxon>Orthornavirae</taxon>
        <taxon>Negarnaviricota</taxon>
        <taxon>Haploviricotina</taxon>
        <taxon>Monjiviricetes</taxon>
        <taxon>Mononegavirales</taxon>
        <taxon>Mymonaviridae</taxon>
        <taxon>Phyllomonavirus</taxon>
        <taxon>Phyllomonavirus gysingense</taxon>
    </lineage>
</organism>
<feature type="region of interest" description="Disordered" evidence="2">
    <location>
        <begin position="1"/>
        <end position="62"/>
    </location>
</feature>
<evidence type="ECO:0000256" key="1">
    <source>
        <dbReference type="SAM" id="Coils"/>
    </source>
</evidence>
<dbReference type="EMBL" id="MK440629">
    <property type="protein sequence ID" value="QGA70912.1"/>
    <property type="molecule type" value="Viral_cRNA"/>
</dbReference>
<sequence length="284" mass="31877">MHPLRKILSSGMFSKKQQRVDKSQKKASSSSGNSPTSSKKTKDTSPSTMEDPQIDNDFLTGAEASLIPTEREFNVSEIESQLAESMNPQENFLEETVEVAQLESDSSDQKMIDQLILSQAVNNMNQELHTIQEAISAKKDQEYTPQGDKGLPWKTLTPAPTELHPGLSGTTMTKMIDVINDLEKEVKALRKELDSVKINMENEIVELKKEKVSQKTLTTVIQNVTTRIMDVIKVHSARESDNLIEKFKSPMDEAELEILIEKAESLPASQDKKSKNPFSKLRRC</sequence>
<feature type="compositionally biased region" description="Low complexity" evidence="2">
    <location>
        <begin position="26"/>
        <end position="48"/>
    </location>
</feature>
<proteinExistence type="predicted"/>
<reference evidence="3" key="1">
    <citation type="journal article" date="2019" name="Viruses">
        <title>Meta-Transcriptomic Comparison of the RNA Viromes of the Mosquito Vectors Culex pipiens and Culex torrentium in Northern Europe.</title>
        <authorList>
            <person name="Pettersson J.H.O."/>
            <person name="Shi M."/>
            <person name="Eden J.-S."/>
            <person name="Holmes E.C."/>
            <person name="Hesson J.C."/>
        </authorList>
    </citation>
    <scope>NUCLEOTIDE SEQUENCE</scope>
    <source>
        <strain evidence="3">OTU22</strain>
    </source>
</reference>
<evidence type="ECO:0000313" key="4">
    <source>
        <dbReference type="Proteomes" id="UP000682883"/>
    </source>
</evidence>
<keyword evidence="1" id="KW-0175">Coiled coil</keyword>
<keyword evidence="4" id="KW-1185">Reference proteome</keyword>
<evidence type="ECO:0000256" key="2">
    <source>
        <dbReference type="SAM" id="MobiDB-lite"/>
    </source>
</evidence>
<evidence type="ECO:0000313" key="3">
    <source>
        <dbReference type="EMBL" id="QGA70912.1"/>
    </source>
</evidence>
<dbReference type="KEGG" id="vg:80536297"/>
<feature type="coiled-coil region" evidence="1">
    <location>
        <begin position="172"/>
        <end position="210"/>
    </location>
</feature>
<dbReference type="Proteomes" id="UP000682883">
    <property type="component" value="Segment"/>
</dbReference>
<protein>
    <submittedName>
        <fullName evidence="3">Uncharacterized protein</fullName>
    </submittedName>
</protein>